<dbReference type="Gramene" id="ERN08484">
    <property type="protein sequence ID" value="ERN08484"/>
    <property type="gene ID" value="AMTR_s00152p00034900"/>
</dbReference>
<gene>
    <name evidence="1" type="ORF">AMTR_s00152p00034900</name>
</gene>
<sequence>MVTNFVPEPAASQASSVHCLRFNLSGHPIESDPAHVVESIHVVDETAVEFEDSPMVEDDSIVGVEAVEFKAETSRPSNGEDVSNEDVVERVYDICSEDTDASEVLTFMALNIESRTEIVGAVDTELAIVTLEYERWKEESKARLPGWRSLMRASRKVVLLEELNVATDSSREDSRVVFEHSRALVEKIHKAINNF</sequence>
<dbReference type="Proteomes" id="UP000017836">
    <property type="component" value="Unassembled WGS sequence"/>
</dbReference>
<organism evidence="1 2">
    <name type="scientific">Amborella trichopoda</name>
    <dbReference type="NCBI Taxonomy" id="13333"/>
    <lineage>
        <taxon>Eukaryota</taxon>
        <taxon>Viridiplantae</taxon>
        <taxon>Streptophyta</taxon>
        <taxon>Embryophyta</taxon>
        <taxon>Tracheophyta</taxon>
        <taxon>Spermatophyta</taxon>
        <taxon>Magnoliopsida</taxon>
        <taxon>Amborellales</taxon>
        <taxon>Amborellaceae</taxon>
        <taxon>Amborella</taxon>
    </lineage>
</organism>
<protein>
    <submittedName>
        <fullName evidence="1">Uncharacterized protein</fullName>
    </submittedName>
</protein>
<accession>W1PL33</accession>
<evidence type="ECO:0000313" key="1">
    <source>
        <dbReference type="EMBL" id="ERN08484.1"/>
    </source>
</evidence>
<evidence type="ECO:0000313" key="2">
    <source>
        <dbReference type="Proteomes" id="UP000017836"/>
    </source>
</evidence>
<dbReference type="AlphaFoldDB" id="W1PL33"/>
<reference evidence="2" key="1">
    <citation type="journal article" date="2013" name="Science">
        <title>The Amborella genome and the evolution of flowering plants.</title>
        <authorList>
            <consortium name="Amborella Genome Project"/>
        </authorList>
    </citation>
    <scope>NUCLEOTIDE SEQUENCE [LARGE SCALE GENOMIC DNA]</scope>
</reference>
<name>W1PL33_AMBTC</name>
<keyword evidence="2" id="KW-1185">Reference proteome</keyword>
<proteinExistence type="predicted"/>
<dbReference type="HOGENOM" id="CLU_1398097_0_0_1"/>
<dbReference type="EMBL" id="KI393323">
    <property type="protein sequence ID" value="ERN08484.1"/>
    <property type="molecule type" value="Genomic_DNA"/>
</dbReference>